<dbReference type="PROSITE" id="PS52016">
    <property type="entry name" value="TONB_DEPENDENT_REC_3"/>
    <property type="match status" value="1"/>
</dbReference>
<dbReference type="Gene3D" id="2.170.130.10">
    <property type="entry name" value="TonB-dependent receptor, plug domain"/>
    <property type="match status" value="1"/>
</dbReference>
<evidence type="ECO:0000256" key="5">
    <source>
        <dbReference type="ARBA" id="ARBA00023077"/>
    </source>
</evidence>
<protein>
    <submittedName>
        <fullName evidence="13">Iron complex outermembrane recepter protein</fullName>
    </submittedName>
</protein>
<evidence type="ECO:0000256" key="4">
    <source>
        <dbReference type="ARBA" id="ARBA00022692"/>
    </source>
</evidence>
<dbReference type="Pfam" id="PF00593">
    <property type="entry name" value="TonB_dep_Rec_b-barrel"/>
    <property type="match status" value="1"/>
</dbReference>
<feature type="domain" description="TonB-dependent receptor-like beta-barrel" evidence="11">
    <location>
        <begin position="417"/>
        <end position="962"/>
    </location>
</feature>
<dbReference type="GO" id="GO:0009279">
    <property type="term" value="C:cell outer membrane"/>
    <property type="evidence" value="ECO:0007669"/>
    <property type="project" value="UniProtKB-SubCell"/>
</dbReference>
<dbReference type="SUPFAM" id="SSF49464">
    <property type="entry name" value="Carboxypeptidase regulatory domain-like"/>
    <property type="match status" value="1"/>
</dbReference>
<dbReference type="STRING" id="536979.SAMN04488055_1737"/>
<evidence type="ECO:0000256" key="6">
    <source>
        <dbReference type="ARBA" id="ARBA00023136"/>
    </source>
</evidence>
<reference evidence="13 14" key="1">
    <citation type="submission" date="2016-11" db="EMBL/GenBank/DDBJ databases">
        <authorList>
            <person name="Jaros S."/>
            <person name="Januszkiewicz K."/>
            <person name="Wedrychowicz H."/>
        </authorList>
    </citation>
    <scope>NUCLEOTIDE SEQUENCE [LARGE SCALE GENOMIC DNA]</scope>
    <source>
        <strain evidence="13 14">DSM 24787</strain>
    </source>
</reference>
<evidence type="ECO:0000256" key="2">
    <source>
        <dbReference type="ARBA" id="ARBA00022448"/>
    </source>
</evidence>
<keyword evidence="10" id="KW-0732">Signal</keyword>
<keyword evidence="6 8" id="KW-0472">Membrane</keyword>
<dbReference type="InterPro" id="IPR023996">
    <property type="entry name" value="TonB-dep_OMP_SusC/RagA"/>
</dbReference>
<evidence type="ECO:0000256" key="10">
    <source>
        <dbReference type="SAM" id="SignalP"/>
    </source>
</evidence>
<dbReference type="AlphaFoldDB" id="A0A1N6ENZ2"/>
<feature type="domain" description="TonB-dependent receptor plug" evidence="12">
    <location>
        <begin position="139"/>
        <end position="254"/>
    </location>
</feature>
<evidence type="ECO:0000256" key="9">
    <source>
        <dbReference type="RuleBase" id="RU003357"/>
    </source>
</evidence>
<evidence type="ECO:0000256" key="3">
    <source>
        <dbReference type="ARBA" id="ARBA00022452"/>
    </source>
</evidence>
<dbReference type="SUPFAM" id="SSF56935">
    <property type="entry name" value="Porins"/>
    <property type="match status" value="1"/>
</dbReference>
<keyword evidence="7 8" id="KW-0998">Cell outer membrane</keyword>
<evidence type="ECO:0000259" key="12">
    <source>
        <dbReference type="Pfam" id="PF07715"/>
    </source>
</evidence>
<dbReference type="NCBIfam" id="TIGR04057">
    <property type="entry name" value="SusC_RagA_signa"/>
    <property type="match status" value="1"/>
</dbReference>
<dbReference type="InterPro" id="IPR036942">
    <property type="entry name" value="Beta-barrel_TonB_sf"/>
</dbReference>
<keyword evidence="5 9" id="KW-0798">TonB box</keyword>
<dbReference type="InterPro" id="IPR000531">
    <property type="entry name" value="Beta-barrel_TonB"/>
</dbReference>
<gene>
    <name evidence="13" type="ORF">SAMN04488055_1737</name>
</gene>
<dbReference type="EMBL" id="FSRA01000001">
    <property type="protein sequence ID" value="SIN84718.1"/>
    <property type="molecule type" value="Genomic_DNA"/>
</dbReference>
<name>A0A1N6ENZ2_9BACT</name>
<evidence type="ECO:0000259" key="11">
    <source>
        <dbReference type="Pfam" id="PF00593"/>
    </source>
</evidence>
<dbReference type="InterPro" id="IPR012910">
    <property type="entry name" value="Plug_dom"/>
</dbReference>
<dbReference type="InterPro" id="IPR023997">
    <property type="entry name" value="TonB-dep_OMP_SusC/RagA_CS"/>
</dbReference>
<dbReference type="InterPro" id="IPR037066">
    <property type="entry name" value="Plug_dom_sf"/>
</dbReference>
<evidence type="ECO:0000256" key="8">
    <source>
        <dbReference type="PROSITE-ProRule" id="PRU01360"/>
    </source>
</evidence>
<comment type="similarity">
    <text evidence="8 9">Belongs to the TonB-dependent receptor family.</text>
</comment>
<evidence type="ECO:0000256" key="1">
    <source>
        <dbReference type="ARBA" id="ARBA00004571"/>
    </source>
</evidence>
<feature type="chain" id="PRO_5012997867" evidence="10">
    <location>
        <begin position="33"/>
        <end position="1008"/>
    </location>
</feature>
<dbReference type="Pfam" id="PF13715">
    <property type="entry name" value="CarbopepD_reg_2"/>
    <property type="match status" value="1"/>
</dbReference>
<keyword evidence="4 8" id="KW-0812">Transmembrane</keyword>
<accession>A0A1N6ENZ2</accession>
<dbReference type="Pfam" id="PF07715">
    <property type="entry name" value="Plug"/>
    <property type="match status" value="1"/>
</dbReference>
<keyword evidence="2 8" id="KW-0813">Transport</keyword>
<dbReference type="Proteomes" id="UP000185003">
    <property type="component" value="Unassembled WGS sequence"/>
</dbReference>
<evidence type="ECO:0000313" key="13">
    <source>
        <dbReference type="EMBL" id="SIN84718.1"/>
    </source>
</evidence>
<keyword evidence="3 8" id="KW-1134">Transmembrane beta strand</keyword>
<dbReference type="Gene3D" id="2.40.170.20">
    <property type="entry name" value="TonB-dependent receptor, beta-barrel domain"/>
    <property type="match status" value="1"/>
</dbReference>
<dbReference type="NCBIfam" id="TIGR04056">
    <property type="entry name" value="OMP_RagA_SusC"/>
    <property type="match status" value="1"/>
</dbReference>
<sequence length="1008" mass="109163">MNKIYVPKCNLQLVFASLVCCSCFFMQGNARAAATTPVEKSKAPFDQTITGTVKDAATGEPLVGATIGVKGYSKTTSTDVKGAFSLSVPDKTPALVVSFIGYVTQEVLIRDRSNIEILLHSAATDLTQVVVVGYGTQNKKDVTGAVKTLKSESFNKGIINNPQELLQGKVAGVNVTTASGEPGQRLGITIRGAGGVRGGNTPLFVIDGLPLDNSGTGGGGDPLNTINPQDIESIDVLKDASATAIYGTRGANGVIIITTKKGKAGSSTLSLNSSLGFSKMARKLPVLTADEFRTEVPKLGGSALDDKGGNTDWQDVISRTAITQTHNLALSGGADKLTYYASFGVQSQQGVIKRSQLDRYNGRFNATQKFLDDALIIDVNLGVANTKQVRPPLGIGEAISNNPTYPAYKADGSAAAYDNMSNPLLNFDLDREQVVTNRVTGSISPSIRIIKGLIYKFTLGIDNSTATQDFVNKPNAVPQRDGRLETYNFVNRNILYENYLTYTFSKKAHNFSVLAGQSFQKFFIQSRSSSINKFPISPLDPIYNPNQGQELTLANNRPNSGATENKLNSYFGRVNYSFDDRYLVTVNFRADGSSKFGSNNRYGYFPSFSLGWRISEEEFMKNSPFSNLKLRGGYGETGNQEIDPKSTQPLFRTEVTAANSYPLYPTGAYPAGSVFVRLANPDLQWEKSKQTNIGLDFGILNGDLTGSIDVFNKVSSNILLKVPPTDPVQPATTLWANIPNMTVTNKGIEVDLAYTKKLTKDITFGIGGNFSYIKNKVNGSPYSIIASGSAQGAGLTSATVNGYINGQPVGTYFLKEFTGFDANGISTFLDKDKDGVVTDKDRVYAGVAIPDKLYSFYVNFAWRGLDLVANFNGVSGNKVYDNTANANFYKLRLSKNVNVTKEALAFPQESINNSAPVSTRYLKDGAFLRLNNLAIGYNFNTTALGISKWVPTIRLSATGQNLFVITKYDGYDPEVNLDRNIDGFTSYGMDYLSYPKARSFIVSLNASF</sequence>
<keyword evidence="14" id="KW-1185">Reference proteome</keyword>
<dbReference type="RefSeq" id="WP_200798236.1">
    <property type="nucleotide sequence ID" value="NZ_FSRA01000001.1"/>
</dbReference>
<proteinExistence type="inferred from homology"/>
<evidence type="ECO:0000256" key="7">
    <source>
        <dbReference type="ARBA" id="ARBA00023237"/>
    </source>
</evidence>
<dbReference type="InterPro" id="IPR008969">
    <property type="entry name" value="CarboxyPept-like_regulatory"/>
</dbReference>
<dbReference type="InterPro" id="IPR039426">
    <property type="entry name" value="TonB-dep_rcpt-like"/>
</dbReference>
<feature type="signal peptide" evidence="10">
    <location>
        <begin position="1"/>
        <end position="32"/>
    </location>
</feature>
<organism evidence="13 14">
    <name type="scientific">Chitinophaga niabensis</name>
    <dbReference type="NCBI Taxonomy" id="536979"/>
    <lineage>
        <taxon>Bacteria</taxon>
        <taxon>Pseudomonadati</taxon>
        <taxon>Bacteroidota</taxon>
        <taxon>Chitinophagia</taxon>
        <taxon>Chitinophagales</taxon>
        <taxon>Chitinophagaceae</taxon>
        <taxon>Chitinophaga</taxon>
    </lineage>
</organism>
<evidence type="ECO:0000313" key="14">
    <source>
        <dbReference type="Proteomes" id="UP000185003"/>
    </source>
</evidence>
<comment type="subcellular location">
    <subcellularLocation>
        <location evidence="1 8">Cell outer membrane</location>
        <topology evidence="1 8">Multi-pass membrane protein</topology>
    </subcellularLocation>
</comment>
<dbReference type="Gene3D" id="2.60.40.1120">
    <property type="entry name" value="Carboxypeptidase-like, regulatory domain"/>
    <property type="match status" value="1"/>
</dbReference>